<protein>
    <submittedName>
        <fullName evidence="10">Two-component hybrid sensor and regulator</fullName>
    </submittedName>
</protein>
<dbReference type="InterPro" id="IPR001789">
    <property type="entry name" value="Sig_transdc_resp-reg_receiver"/>
</dbReference>
<evidence type="ECO:0000259" key="8">
    <source>
        <dbReference type="PROSITE" id="PS50109"/>
    </source>
</evidence>
<dbReference type="OrthoDB" id="115915at2157"/>
<reference evidence="11" key="1">
    <citation type="submission" date="2017-06" db="EMBL/GenBank/DDBJ databases">
        <authorList>
            <person name="Cremers G."/>
        </authorList>
    </citation>
    <scope>NUCLEOTIDE SEQUENCE [LARGE SCALE GENOMIC DNA]</scope>
</reference>
<dbReference type="RefSeq" id="WP_096204164.1">
    <property type="nucleotide sequence ID" value="NZ_FZMP01000045.1"/>
</dbReference>
<feature type="domain" description="Histidine kinase" evidence="8">
    <location>
        <begin position="1"/>
        <end position="222"/>
    </location>
</feature>
<evidence type="ECO:0000256" key="6">
    <source>
        <dbReference type="ARBA" id="ARBA00023012"/>
    </source>
</evidence>
<dbReference type="Pfam" id="PF02518">
    <property type="entry name" value="HATPase_c"/>
    <property type="match status" value="1"/>
</dbReference>
<dbReference type="InterPro" id="IPR003661">
    <property type="entry name" value="HisK_dim/P_dom"/>
</dbReference>
<evidence type="ECO:0000256" key="4">
    <source>
        <dbReference type="ARBA" id="ARBA00022777"/>
    </source>
</evidence>
<evidence type="ECO:0000259" key="9">
    <source>
        <dbReference type="PROSITE" id="PS50110"/>
    </source>
</evidence>
<accession>A0A284VKQ9</accession>
<keyword evidence="2" id="KW-0808">Transferase</keyword>
<keyword evidence="3" id="KW-0547">Nucleotide-binding</keyword>
<dbReference type="EMBL" id="FZMP01000045">
    <property type="protein sequence ID" value="SNQ59860.1"/>
    <property type="molecule type" value="Genomic_DNA"/>
</dbReference>
<dbReference type="GO" id="GO:0005524">
    <property type="term" value="F:ATP binding"/>
    <property type="evidence" value="ECO:0007669"/>
    <property type="project" value="UniProtKB-KW"/>
</dbReference>
<dbReference type="Gene3D" id="1.10.287.130">
    <property type="match status" value="1"/>
</dbReference>
<dbReference type="InterPro" id="IPR005467">
    <property type="entry name" value="His_kinase_dom"/>
</dbReference>
<keyword evidence="5" id="KW-0067">ATP-binding</keyword>
<sequence>MAHDLNNLLTPIMLSLQMLKGKLKDEQSQKLLTILENNSCRGADLIKQVLSFARGIEGERKPLQAKYIIVEIEKIIKETFPRNIEIRTEIQNNLWTISGDATQLHQVIMNICMNARDAMPDGGTLSISAENQFIDESYSRMNIEAKVGPHLLIVISDTGTGIPAKIVDRIFEPFFTTKEPGKGTGLGLSTCLAIVKSHGGFINVYSEIGKGTTFKVYLPGIKTELQKAEGQPVELPVGHGELILLVEDEGSIREITFSTLKAYGYKVLMANDGAEAVALYAQNRDKIGAVLMDMMMPVMDGETSIRAIHRINPEVKIIAVSGLTDKDRLKKVADLANTFLPKPYTAERLLKTIHEVLSAK</sequence>
<evidence type="ECO:0000313" key="10">
    <source>
        <dbReference type="EMBL" id="SNQ59860.1"/>
    </source>
</evidence>
<evidence type="ECO:0000256" key="7">
    <source>
        <dbReference type="PROSITE-ProRule" id="PRU00169"/>
    </source>
</evidence>
<dbReference type="Proteomes" id="UP000218615">
    <property type="component" value="Unassembled WGS sequence"/>
</dbReference>
<dbReference type="Gene3D" id="3.40.50.2300">
    <property type="match status" value="1"/>
</dbReference>
<keyword evidence="1 7" id="KW-0597">Phosphoprotein</keyword>
<keyword evidence="4" id="KW-0418">Kinase</keyword>
<dbReference type="SUPFAM" id="SSF47384">
    <property type="entry name" value="Homodimeric domain of signal transducing histidine kinase"/>
    <property type="match status" value="1"/>
</dbReference>
<gene>
    <name evidence="10" type="ORF">MNV_1390001</name>
</gene>
<dbReference type="Pfam" id="PF00512">
    <property type="entry name" value="HisKA"/>
    <property type="match status" value="1"/>
</dbReference>
<dbReference type="PANTHER" id="PTHR43065">
    <property type="entry name" value="SENSOR HISTIDINE KINASE"/>
    <property type="match status" value="1"/>
</dbReference>
<evidence type="ECO:0000313" key="11">
    <source>
        <dbReference type="Proteomes" id="UP000218615"/>
    </source>
</evidence>
<name>A0A284VKQ9_9EURY</name>
<evidence type="ECO:0000256" key="2">
    <source>
        <dbReference type="ARBA" id="ARBA00022679"/>
    </source>
</evidence>
<dbReference type="AlphaFoldDB" id="A0A284VKQ9"/>
<proteinExistence type="predicted"/>
<dbReference type="SUPFAM" id="SSF55874">
    <property type="entry name" value="ATPase domain of HSP90 chaperone/DNA topoisomerase II/histidine kinase"/>
    <property type="match status" value="1"/>
</dbReference>
<dbReference type="SMART" id="SM00387">
    <property type="entry name" value="HATPase_c"/>
    <property type="match status" value="1"/>
</dbReference>
<evidence type="ECO:0000256" key="5">
    <source>
        <dbReference type="ARBA" id="ARBA00022840"/>
    </source>
</evidence>
<evidence type="ECO:0000256" key="1">
    <source>
        <dbReference type="ARBA" id="ARBA00022553"/>
    </source>
</evidence>
<dbReference type="GO" id="GO:0000155">
    <property type="term" value="F:phosphorelay sensor kinase activity"/>
    <property type="evidence" value="ECO:0007669"/>
    <property type="project" value="InterPro"/>
</dbReference>
<dbReference type="SMART" id="SM00448">
    <property type="entry name" value="REC"/>
    <property type="match status" value="1"/>
</dbReference>
<dbReference type="SUPFAM" id="SSF52172">
    <property type="entry name" value="CheY-like"/>
    <property type="match status" value="1"/>
</dbReference>
<dbReference type="InterPro" id="IPR036890">
    <property type="entry name" value="HATPase_C_sf"/>
</dbReference>
<organism evidence="10 11">
    <name type="scientific">Candidatus Methanoperedens nitratireducens</name>
    <dbReference type="NCBI Taxonomy" id="1392998"/>
    <lineage>
        <taxon>Archaea</taxon>
        <taxon>Methanobacteriati</taxon>
        <taxon>Methanobacteriota</taxon>
        <taxon>Stenosarchaea group</taxon>
        <taxon>Methanomicrobia</taxon>
        <taxon>Methanosarcinales</taxon>
        <taxon>ANME-2 cluster</taxon>
        <taxon>Candidatus Methanoperedentaceae</taxon>
        <taxon>Candidatus Methanoperedens</taxon>
    </lineage>
</organism>
<dbReference type="Pfam" id="PF00072">
    <property type="entry name" value="Response_reg"/>
    <property type="match status" value="1"/>
</dbReference>
<keyword evidence="6" id="KW-0902">Two-component regulatory system</keyword>
<dbReference type="PROSITE" id="PS50109">
    <property type="entry name" value="HIS_KIN"/>
    <property type="match status" value="1"/>
</dbReference>
<dbReference type="InterPro" id="IPR004358">
    <property type="entry name" value="Sig_transdc_His_kin-like_C"/>
</dbReference>
<dbReference type="Gene3D" id="3.30.565.10">
    <property type="entry name" value="Histidine kinase-like ATPase, C-terminal domain"/>
    <property type="match status" value="1"/>
</dbReference>
<dbReference type="PRINTS" id="PR00344">
    <property type="entry name" value="BCTRLSENSOR"/>
</dbReference>
<dbReference type="CDD" id="cd17546">
    <property type="entry name" value="REC_hyHK_CKI1_RcsC-like"/>
    <property type="match status" value="1"/>
</dbReference>
<dbReference type="PROSITE" id="PS50110">
    <property type="entry name" value="RESPONSE_REGULATORY"/>
    <property type="match status" value="1"/>
</dbReference>
<dbReference type="InterPro" id="IPR003594">
    <property type="entry name" value="HATPase_dom"/>
</dbReference>
<feature type="modified residue" description="4-aspartylphosphate" evidence="7">
    <location>
        <position position="293"/>
    </location>
</feature>
<evidence type="ECO:0000256" key="3">
    <source>
        <dbReference type="ARBA" id="ARBA00022741"/>
    </source>
</evidence>
<dbReference type="InterPro" id="IPR036097">
    <property type="entry name" value="HisK_dim/P_sf"/>
</dbReference>
<dbReference type="CDD" id="cd00082">
    <property type="entry name" value="HisKA"/>
    <property type="match status" value="1"/>
</dbReference>
<feature type="domain" description="Response regulatory" evidence="9">
    <location>
        <begin position="242"/>
        <end position="357"/>
    </location>
</feature>
<dbReference type="PANTHER" id="PTHR43065:SF46">
    <property type="entry name" value="C4-DICARBOXYLATE TRANSPORT SENSOR PROTEIN DCTB"/>
    <property type="match status" value="1"/>
</dbReference>
<dbReference type="InterPro" id="IPR011006">
    <property type="entry name" value="CheY-like_superfamily"/>
</dbReference>
<keyword evidence="11" id="KW-1185">Reference proteome</keyword>